<feature type="transmembrane region" description="Helical" evidence="3">
    <location>
        <begin position="167"/>
        <end position="187"/>
    </location>
</feature>
<dbReference type="AlphaFoldDB" id="A0A8H6Y1H7"/>
<dbReference type="SUPFAM" id="SSF103473">
    <property type="entry name" value="MFS general substrate transporter"/>
    <property type="match status" value="1"/>
</dbReference>
<sequence>MSCGIPENSPKAPTPNTLGLGVSKTQIAPTTSTFPEGGLRAWATVVGAFLVQFCGFGYTSSFDFYTRYYLTQSSSSAISWIGSVNAFTLVSGGLLSGRLFDRGYFSLLVWGGSVLQCFSLFMLSLCKQERFYQIFLAQGLGLGIGGGMIYISSVAVVSHYFQQRRALAMTFVASGSSLGAVVHPIMLNNTFQRLGFGNAVRASAGLMSGLLLIACLLMRPRLPPANSHPPFWKALPRFARDTPYVLAVLGISTYSCGSYFPLFFLQLDAIKHGISQTFSFYSPAAAVGATLILCMIALQSIASVVVIAVIYGYCAGIFVTLMAPVFATLTDDMGELGRVFLYLRLSDIC</sequence>
<feature type="transmembrane region" description="Helical" evidence="3">
    <location>
        <begin position="103"/>
        <end position="123"/>
    </location>
</feature>
<dbReference type="PANTHER" id="PTHR11360:SF234">
    <property type="entry name" value="MFS-TYPE TRANSPORTER DBAD-RELATED"/>
    <property type="match status" value="1"/>
</dbReference>
<evidence type="ECO:0000256" key="2">
    <source>
        <dbReference type="ARBA" id="ARBA00006727"/>
    </source>
</evidence>
<keyword evidence="3" id="KW-0472">Membrane</keyword>
<feature type="transmembrane region" description="Helical" evidence="3">
    <location>
        <begin position="242"/>
        <end position="265"/>
    </location>
</feature>
<comment type="caution">
    <text evidence="4">The sequence shown here is derived from an EMBL/GenBank/DDBJ whole genome shotgun (WGS) entry which is preliminary data.</text>
</comment>
<feature type="transmembrane region" description="Helical" evidence="3">
    <location>
        <begin position="41"/>
        <end position="65"/>
    </location>
</feature>
<feature type="transmembrane region" description="Helical" evidence="3">
    <location>
        <begin position="277"/>
        <end position="298"/>
    </location>
</feature>
<dbReference type="PANTHER" id="PTHR11360">
    <property type="entry name" value="MONOCARBOXYLATE TRANSPORTER"/>
    <property type="match status" value="1"/>
</dbReference>
<dbReference type="OrthoDB" id="6499973at2759"/>
<dbReference type="Pfam" id="PF07690">
    <property type="entry name" value="MFS_1"/>
    <property type="match status" value="1"/>
</dbReference>
<keyword evidence="3" id="KW-0812">Transmembrane</keyword>
<dbReference type="InterPro" id="IPR036259">
    <property type="entry name" value="MFS_trans_sf"/>
</dbReference>
<evidence type="ECO:0000313" key="5">
    <source>
        <dbReference type="Proteomes" id="UP000620124"/>
    </source>
</evidence>
<dbReference type="InterPro" id="IPR011701">
    <property type="entry name" value="MFS"/>
</dbReference>
<evidence type="ECO:0000256" key="1">
    <source>
        <dbReference type="ARBA" id="ARBA00004141"/>
    </source>
</evidence>
<proteinExistence type="inferred from homology"/>
<organism evidence="4 5">
    <name type="scientific">Mycena venus</name>
    <dbReference type="NCBI Taxonomy" id="2733690"/>
    <lineage>
        <taxon>Eukaryota</taxon>
        <taxon>Fungi</taxon>
        <taxon>Dikarya</taxon>
        <taxon>Basidiomycota</taxon>
        <taxon>Agaricomycotina</taxon>
        <taxon>Agaricomycetes</taxon>
        <taxon>Agaricomycetidae</taxon>
        <taxon>Agaricales</taxon>
        <taxon>Marasmiineae</taxon>
        <taxon>Mycenaceae</taxon>
        <taxon>Mycena</taxon>
    </lineage>
</organism>
<evidence type="ECO:0000313" key="4">
    <source>
        <dbReference type="EMBL" id="KAF7350239.1"/>
    </source>
</evidence>
<feature type="transmembrane region" description="Helical" evidence="3">
    <location>
        <begin position="135"/>
        <end position="161"/>
    </location>
</feature>
<feature type="transmembrane region" description="Helical" evidence="3">
    <location>
        <begin position="304"/>
        <end position="329"/>
    </location>
</feature>
<feature type="transmembrane region" description="Helical" evidence="3">
    <location>
        <begin position="199"/>
        <end position="222"/>
    </location>
</feature>
<evidence type="ECO:0000256" key="3">
    <source>
        <dbReference type="SAM" id="Phobius"/>
    </source>
</evidence>
<keyword evidence="3" id="KW-1133">Transmembrane helix</keyword>
<feature type="transmembrane region" description="Helical" evidence="3">
    <location>
        <begin position="77"/>
        <end position="97"/>
    </location>
</feature>
<dbReference type="GO" id="GO:0016020">
    <property type="term" value="C:membrane"/>
    <property type="evidence" value="ECO:0007669"/>
    <property type="project" value="UniProtKB-SubCell"/>
</dbReference>
<accession>A0A8H6Y1H7</accession>
<name>A0A8H6Y1H7_9AGAR</name>
<comment type="similarity">
    <text evidence="2">Belongs to the major facilitator superfamily. Monocarboxylate porter (TC 2.A.1.13) family.</text>
</comment>
<dbReference type="Gene3D" id="1.20.1250.20">
    <property type="entry name" value="MFS general substrate transporter like domains"/>
    <property type="match status" value="1"/>
</dbReference>
<gene>
    <name evidence="4" type="ORF">MVEN_01327300</name>
</gene>
<dbReference type="Proteomes" id="UP000620124">
    <property type="component" value="Unassembled WGS sequence"/>
</dbReference>
<keyword evidence="5" id="KW-1185">Reference proteome</keyword>
<dbReference type="GO" id="GO:0022857">
    <property type="term" value="F:transmembrane transporter activity"/>
    <property type="evidence" value="ECO:0007669"/>
    <property type="project" value="InterPro"/>
</dbReference>
<dbReference type="EMBL" id="JACAZI010000010">
    <property type="protein sequence ID" value="KAF7350239.1"/>
    <property type="molecule type" value="Genomic_DNA"/>
</dbReference>
<comment type="subcellular location">
    <subcellularLocation>
        <location evidence="1">Membrane</location>
        <topology evidence="1">Multi-pass membrane protein</topology>
    </subcellularLocation>
</comment>
<reference evidence="4" key="1">
    <citation type="submission" date="2020-05" db="EMBL/GenBank/DDBJ databases">
        <title>Mycena genomes resolve the evolution of fungal bioluminescence.</title>
        <authorList>
            <person name="Tsai I.J."/>
        </authorList>
    </citation>
    <scope>NUCLEOTIDE SEQUENCE</scope>
    <source>
        <strain evidence="4">CCC161011</strain>
    </source>
</reference>
<protein>
    <submittedName>
        <fullName evidence="4">MFS general substrate transporter</fullName>
    </submittedName>
</protein>
<dbReference type="InterPro" id="IPR050327">
    <property type="entry name" value="Proton-linked_MCT"/>
</dbReference>